<proteinExistence type="predicted"/>
<dbReference type="GO" id="GO:0005886">
    <property type="term" value="C:plasma membrane"/>
    <property type="evidence" value="ECO:0007669"/>
    <property type="project" value="InterPro"/>
</dbReference>
<gene>
    <name evidence="4" type="ORF">RUM8411_03000</name>
</gene>
<dbReference type="EMBL" id="FWFP01000009">
    <property type="protein sequence ID" value="SLN61524.1"/>
    <property type="molecule type" value="Genomic_DNA"/>
</dbReference>
<dbReference type="InterPro" id="IPR006311">
    <property type="entry name" value="TAT_signal"/>
</dbReference>
<evidence type="ECO:0000256" key="1">
    <source>
        <dbReference type="ARBA" id="ARBA00022729"/>
    </source>
</evidence>
<dbReference type="CDD" id="cd06304">
    <property type="entry name" value="PBP1_BmpA_Med_PnrA-like"/>
    <property type="match status" value="1"/>
</dbReference>
<dbReference type="PANTHER" id="PTHR43208">
    <property type="entry name" value="ABC TRANSPORTER SUBSTRATE-BINDING PROTEIN"/>
    <property type="match status" value="1"/>
</dbReference>
<evidence type="ECO:0000313" key="5">
    <source>
        <dbReference type="Proteomes" id="UP000193778"/>
    </source>
</evidence>
<dbReference type="RefSeq" id="WP_085823501.1">
    <property type="nucleotide sequence ID" value="NZ_FWFP01000009.1"/>
</dbReference>
<dbReference type="PROSITE" id="PS51318">
    <property type="entry name" value="TAT"/>
    <property type="match status" value="1"/>
</dbReference>
<dbReference type="Proteomes" id="UP000193778">
    <property type="component" value="Unassembled WGS sequence"/>
</dbReference>
<organism evidence="4 5">
    <name type="scientific">Ruegeria meonggei</name>
    <dbReference type="NCBI Taxonomy" id="1446476"/>
    <lineage>
        <taxon>Bacteria</taxon>
        <taxon>Pseudomonadati</taxon>
        <taxon>Pseudomonadota</taxon>
        <taxon>Alphaproteobacteria</taxon>
        <taxon>Rhodobacterales</taxon>
        <taxon>Roseobacteraceae</taxon>
        <taxon>Ruegeria</taxon>
    </lineage>
</organism>
<evidence type="ECO:0000259" key="3">
    <source>
        <dbReference type="Pfam" id="PF02608"/>
    </source>
</evidence>
<feature type="chain" id="PRO_5012123444" evidence="2">
    <location>
        <begin position="29"/>
        <end position="329"/>
    </location>
</feature>
<keyword evidence="5" id="KW-1185">Reference proteome</keyword>
<protein>
    <submittedName>
        <fullName evidence="4">Purine-binding protein</fullName>
    </submittedName>
</protein>
<keyword evidence="1 2" id="KW-0732">Signal</keyword>
<dbReference type="InterPro" id="IPR052910">
    <property type="entry name" value="ABC-Purine-Binding"/>
</dbReference>
<evidence type="ECO:0000313" key="4">
    <source>
        <dbReference type="EMBL" id="SLN61524.1"/>
    </source>
</evidence>
<evidence type="ECO:0000256" key="2">
    <source>
        <dbReference type="SAM" id="SignalP"/>
    </source>
</evidence>
<accession>A0A1X6ZUS2</accession>
<dbReference type="AlphaFoldDB" id="A0A1X6ZUS2"/>
<feature type="signal peptide" evidence="2">
    <location>
        <begin position="1"/>
        <end position="28"/>
    </location>
</feature>
<name>A0A1X6ZUS2_9RHOB</name>
<dbReference type="Pfam" id="PF02608">
    <property type="entry name" value="Bmp"/>
    <property type="match status" value="1"/>
</dbReference>
<reference evidence="5" key="1">
    <citation type="submission" date="2017-03" db="EMBL/GenBank/DDBJ databases">
        <authorList>
            <person name="Rodrigo-Torres L."/>
            <person name="Arahal R.D."/>
            <person name="Lucena T."/>
        </authorList>
    </citation>
    <scope>NUCLEOTIDE SEQUENCE [LARGE SCALE GENOMIC DNA]</scope>
    <source>
        <strain evidence="5">CECT 8411</strain>
    </source>
</reference>
<dbReference type="Gene3D" id="3.40.50.2300">
    <property type="match status" value="2"/>
</dbReference>
<dbReference type="PANTHER" id="PTHR43208:SF1">
    <property type="entry name" value="ABC TRANSPORTER SUBSTRATE-BINDING PROTEIN"/>
    <property type="match status" value="1"/>
</dbReference>
<dbReference type="OrthoDB" id="149576at2"/>
<feature type="domain" description="ABC transporter substrate-binding protein PnrA-like" evidence="3">
    <location>
        <begin position="48"/>
        <end position="274"/>
    </location>
</feature>
<sequence>MTQNRLTRRVLLAAVAAASTLYSAGLAAAETVKVAAIYTLPVEQQWISRIHLALNTAAERGDIEYVFSENVANTDYERVMREYAEQGAQLVVGEVFGLERAARKVAKDYPDTAFLMGSSFGPVGPNFSVFDNWIHEPSYLTGMVAGAATESNVIGMVGGYAIPEVNRLMNAFMEGAREVNPDVTFLVTFIDSWYDPPKAKESAIAMMDAGADIMYAERFGVSDAAVERGVKAVGNVIDTSGDYPGTIMASALWHMEPTIDKAISNVADGSFEASDYGQYSFMGYGGGSMVLDEALVPAEVLEAVNARQTEILEGLYRVNVNDDRPVSDN</sequence>
<dbReference type="InterPro" id="IPR003760">
    <property type="entry name" value="PnrA-like"/>
</dbReference>